<name>A0A0D2FS56_9EURO</name>
<dbReference type="AlphaFoldDB" id="A0A0D2FS56"/>
<reference evidence="1 2" key="1">
    <citation type="submission" date="2015-01" db="EMBL/GenBank/DDBJ databases">
        <title>The Genome Sequence of Capronia semiimmersa CBS27337.</title>
        <authorList>
            <consortium name="The Broad Institute Genomics Platform"/>
            <person name="Cuomo C."/>
            <person name="de Hoog S."/>
            <person name="Gorbushina A."/>
            <person name="Stielow B."/>
            <person name="Teixiera M."/>
            <person name="Abouelleil A."/>
            <person name="Chapman S.B."/>
            <person name="Priest M."/>
            <person name="Young S.K."/>
            <person name="Wortman J."/>
            <person name="Nusbaum C."/>
            <person name="Birren B."/>
        </authorList>
    </citation>
    <scope>NUCLEOTIDE SEQUENCE [LARGE SCALE GENOMIC DNA]</scope>
    <source>
        <strain evidence="1 2">CBS 27337</strain>
    </source>
</reference>
<sequence>MLHGHRGASGDIQLLVKATASRTIDLRPSSLAVHPRTFIPCRTPTSHFPLGAFCWPQSPCTYYHTSSSLAVLQVDSSRSGPAETYQDVLQFFRQPDLSLVAGRTPGFGGASNRTFMVAVLAVESGILRSALDKPAAII</sequence>
<accession>A0A0D2FS56</accession>
<organism evidence="1 2">
    <name type="scientific">Phialophora macrospora</name>
    <dbReference type="NCBI Taxonomy" id="1851006"/>
    <lineage>
        <taxon>Eukaryota</taxon>
        <taxon>Fungi</taxon>
        <taxon>Dikarya</taxon>
        <taxon>Ascomycota</taxon>
        <taxon>Pezizomycotina</taxon>
        <taxon>Eurotiomycetes</taxon>
        <taxon>Chaetothyriomycetidae</taxon>
        <taxon>Chaetothyriales</taxon>
        <taxon>Herpotrichiellaceae</taxon>
        <taxon>Phialophora</taxon>
    </lineage>
</organism>
<dbReference type="HOGENOM" id="CLU_1855021_0_0_1"/>
<protein>
    <submittedName>
        <fullName evidence="1">Uncharacterized protein</fullName>
    </submittedName>
</protein>
<keyword evidence="2" id="KW-1185">Reference proteome</keyword>
<gene>
    <name evidence="1" type="ORF">PV04_03379</name>
</gene>
<proteinExistence type="predicted"/>
<evidence type="ECO:0000313" key="2">
    <source>
        <dbReference type="Proteomes" id="UP000054266"/>
    </source>
</evidence>
<evidence type="ECO:0000313" key="1">
    <source>
        <dbReference type="EMBL" id="KIW71183.1"/>
    </source>
</evidence>
<dbReference type="EMBL" id="KN846957">
    <property type="protein sequence ID" value="KIW71183.1"/>
    <property type="molecule type" value="Genomic_DNA"/>
</dbReference>
<dbReference type="Proteomes" id="UP000054266">
    <property type="component" value="Unassembled WGS sequence"/>
</dbReference>